<feature type="region of interest" description="Disordered" evidence="1">
    <location>
        <begin position="139"/>
        <end position="160"/>
    </location>
</feature>
<protein>
    <submittedName>
        <fullName evidence="3">Uncharacterized protein LOC112462281</fullName>
    </submittedName>
</protein>
<reference evidence="3" key="1">
    <citation type="submission" date="2025-08" db="UniProtKB">
        <authorList>
            <consortium name="RefSeq"/>
        </authorList>
    </citation>
    <scope>IDENTIFICATION</scope>
    <source>
        <tissue evidence="3">Whole body</tissue>
    </source>
</reference>
<dbReference type="OrthoDB" id="5978043at2759"/>
<accession>A0A6J1QP63</accession>
<dbReference type="Proteomes" id="UP000504618">
    <property type="component" value="Unplaced"/>
</dbReference>
<name>A0A6J1QP63_9HYME</name>
<keyword evidence="2" id="KW-1185">Reference proteome</keyword>
<proteinExistence type="predicted"/>
<gene>
    <name evidence="3" type="primary">LOC112462281</name>
</gene>
<dbReference type="AlphaFoldDB" id="A0A6J1QP63"/>
<dbReference type="RefSeq" id="XP_024883738.1">
    <property type="nucleotide sequence ID" value="XM_025027970.1"/>
</dbReference>
<feature type="non-terminal residue" evidence="3">
    <location>
        <position position="262"/>
    </location>
</feature>
<dbReference type="InterPro" id="IPR021109">
    <property type="entry name" value="Peptidase_aspartic_dom_sf"/>
</dbReference>
<evidence type="ECO:0000256" key="1">
    <source>
        <dbReference type="SAM" id="MobiDB-lite"/>
    </source>
</evidence>
<feature type="non-terminal residue" evidence="3">
    <location>
        <position position="1"/>
    </location>
</feature>
<evidence type="ECO:0000313" key="3">
    <source>
        <dbReference type="RefSeq" id="XP_024883738.1"/>
    </source>
</evidence>
<dbReference type="Gene3D" id="2.40.70.10">
    <property type="entry name" value="Acid Proteases"/>
    <property type="match status" value="1"/>
</dbReference>
<dbReference type="GeneID" id="112462281"/>
<organism evidence="2 3">
    <name type="scientific">Temnothorax curvispinosus</name>
    <dbReference type="NCBI Taxonomy" id="300111"/>
    <lineage>
        <taxon>Eukaryota</taxon>
        <taxon>Metazoa</taxon>
        <taxon>Ecdysozoa</taxon>
        <taxon>Arthropoda</taxon>
        <taxon>Hexapoda</taxon>
        <taxon>Insecta</taxon>
        <taxon>Pterygota</taxon>
        <taxon>Neoptera</taxon>
        <taxon>Endopterygota</taxon>
        <taxon>Hymenoptera</taxon>
        <taxon>Apocrita</taxon>
        <taxon>Aculeata</taxon>
        <taxon>Formicoidea</taxon>
        <taxon>Formicidae</taxon>
        <taxon>Myrmicinae</taxon>
        <taxon>Temnothorax</taxon>
    </lineage>
</organism>
<sequence length="262" mass="29884">PDKPVKDLTYNQLKKYLQEMLSPHRSVVVSQHYFLSTYQKEDQTIPEFVAALQSNVTECNFNVICECNKVVSVANLFLRAQFIRGLKDSWIKEQLLQANVTEFPEILSKAIALEASRLETQALSKQQLATGYDTASDINKVSSQNRSRREQHQNRTRVRSKTPNYRYRSYSRPKLKSRIDFNALGIAGLCLRCGKNNHNIGNKQDCKIIDIYDSPAEQVSTIDLQKYFVTVLLNGKPAVFEVDSGAGFTLLPEDKFQKLNLD</sequence>
<evidence type="ECO:0000313" key="2">
    <source>
        <dbReference type="Proteomes" id="UP000504618"/>
    </source>
</evidence>
<dbReference type="SUPFAM" id="SSF50630">
    <property type="entry name" value="Acid proteases"/>
    <property type="match status" value="1"/>
</dbReference>